<evidence type="ECO:0000256" key="9">
    <source>
        <dbReference type="SAM" id="Phobius"/>
    </source>
</evidence>
<evidence type="ECO:0000256" key="8">
    <source>
        <dbReference type="SAM" id="MobiDB-lite"/>
    </source>
</evidence>
<feature type="transmembrane region" description="Helical" evidence="9">
    <location>
        <begin position="170"/>
        <end position="190"/>
    </location>
</feature>
<evidence type="ECO:0000256" key="1">
    <source>
        <dbReference type="ARBA" id="ARBA00004651"/>
    </source>
</evidence>
<dbReference type="Gene3D" id="1.10.3470.10">
    <property type="entry name" value="ABC transporter involved in vitamin B12 uptake, BtuC"/>
    <property type="match status" value="1"/>
</dbReference>
<keyword evidence="4" id="KW-1003">Cell membrane</keyword>
<sequence length="382" mass="38435">MSTPPQPAAQQLAAPHTGAAPQSVPAAPELSSVAPVTARPQRSRSTAARRRRSRLVAAVVSLALVVGCLGALLLGDLPLTPAEVAACFSPDSMRAVAAGQGDFAAQVVLTWRLPRILAAVAFGAALGLSGALFQILTRNPLGSPDIIGFNAGAYTGVILTRTFLVGGALAVSMGALAGGVVVGIIIYALAYRNGVSGFRLIIVGIGMTAMLSAANTWLLLRASDEVALSLAVWGAGSLGQASWANVGPALGILACLVPLVACCVRPLRQLELGDDAAAAHGLPVEKARRGILAVGIALTCVVTAAAGPIAFVALAAPQVGRAAAGRRGISLVHSALAGASILFLADLFAQFALARPVPVGAITTVVGGVYVLVVVLSQRKGR</sequence>
<proteinExistence type="inferred from homology"/>
<dbReference type="Proteomes" id="UP001284901">
    <property type="component" value="Unassembled WGS sequence"/>
</dbReference>
<dbReference type="PANTHER" id="PTHR30472:SF24">
    <property type="entry name" value="FERRIC ENTEROBACTIN TRANSPORT SYSTEM PERMEASE PROTEIN FEPG"/>
    <property type="match status" value="1"/>
</dbReference>
<dbReference type="GO" id="GO:0005886">
    <property type="term" value="C:plasma membrane"/>
    <property type="evidence" value="ECO:0007669"/>
    <property type="project" value="UniProtKB-SubCell"/>
</dbReference>
<protein>
    <submittedName>
        <fullName evidence="10">Iron chelate uptake ABC transporter family permease subunit</fullName>
    </submittedName>
</protein>
<evidence type="ECO:0000256" key="7">
    <source>
        <dbReference type="ARBA" id="ARBA00023136"/>
    </source>
</evidence>
<evidence type="ECO:0000256" key="3">
    <source>
        <dbReference type="ARBA" id="ARBA00022448"/>
    </source>
</evidence>
<evidence type="ECO:0000256" key="6">
    <source>
        <dbReference type="ARBA" id="ARBA00022989"/>
    </source>
</evidence>
<evidence type="ECO:0000313" key="10">
    <source>
        <dbReference type="EMBL" id="MDY5140794.1"/>
    </source>
</evidence>
<dbReference type="EMBL" id="JAWNFV010000010">
    <property type="protein sequence ID" value="MDY5140794.1"/>
    <property type="molecule type" value="Genomic_DNA"/>
</dbReference>
<comment type="similarity">
    <text evidence="2">Belongs to the binding-protein-dependent transport system permease family. FecCD subfamily.</text>
</comment>
<keyword evidence="7 9" id="KW-0472">Membrane</keyword>
<feature type="region of interest" description="Disordered" evidence="8">
    <location>
        <begin position="1"/>
        <end position="47"/>
    </location>
</feature>
<keyword evidence="5 9" id="KW-0812">Transmembrane</keyword>
<dbReference type="SUPFAM" id="SSF81345">
    <property type="entry name" value="ABC transporter involved in vitamin B12 uptake, BtuC"/>
    <property type="match status" value="1"/>
</dbReference>
<feature type="transmembrane region" description="Helical" evidence="9">
    <location>
        <begin position="55"/>
        <end position="74"/>
    </location>
</feature>
<evidence type="ECO:0000256" key="5">
    <source>
        <dbReference type="ARBA" id="ARBA00022692"/>
    </source>
</evidence>
<feature type="transmembrane region" description="Helical" evidence="9">
    <location>
        <begin position="116"/>
        <end position="135"/>
    </location>
</feature>
<dbReference type="InterPro" id="IPR000522">
    <property type="entry name" value="ABC_transptr_permease_BtuC"/>
</dbReference>
<feature type="transmembrane region" description="Helical" evidence="9">
    <location>
        <begin position="328"/>
        <end position="351"/>
    </location>
</feature>
<organism evidence="10 13">
    <name type="scientific">Actinotignum timonense</name>
    <dbReference type="NCBI Taxonomy" id="1870995"/>
    <lineage>
        <taxon>Bacteria</taxon>
        <taxon>Bacillati</taxon>
        <taxon>Actinomycetota</taxon>
        <taxon>Actinomycetes</taxon>
        <taxon>Actinomycetales</taxon>
        <taxon>Actinomycetaceae</taxon>
        <taxon>Actinotignum</taxon>
    </lineage>
</organism>
<dbReference type="Proteomes" id="UP001288320">
    <property type="component" value="Unassembled WGS sequence"/>
</dbReference>
<evidence type="ECO:0000313" key="13">
    <source>
        <dbReference type="Proteomes" id="UP001288320"/>
    </source>
</evidence>
<feature type="transmembrane region" description="Helical" evidence="9">
    <location>
        <begin position="291"/>
        <end position="316"/>
    </location>
</feature>
<dbReference type="AlphaFoldDB" id="A0AAW9HCU2"/>
<evidence type="ECO:0000256" key="2">
    <source>
        <dbReference type="ARBA" id="ARBA00007935"/>
    </source>
</evidence>
<feature type="transmembrane region" description="Helical" evidence="9">
    <location>
        <begin position="357"/>
        <end position="376"/>
    </location>
</feature>
<keyword evidence="3" id="KW-0813">Transport</keyword>
<evidence type="ECO:0000313" key="11">
    <source>
        <dbReference type="EMBL" id="MDY5146600.1"/>
    </source>
</evidence>
<dbReference type="GO" id="GO:0022857">
    <property type="term" value="F:transmembrane transporter activity"/>
    <property type="evidence" value="ECO:0007669"/>
    <property type="project" value="InterPro"/>
</dbReference>
<dbReference type="EMBL" id="JAWNFY010000015">
    <property type="protein sequence ID" value="MDY5146600.1"/>
    <property type="molecule type" value="Genomic_DNA"/>
</dbReference>
<dbReference type="PANTHER" id="PTHR30472">
    <property type="entry name" value="FERRIC ENTEROBACTIN TRANSPORT SYSTEM PERMEASE PROTEIN"/>
    <property type="match status" value="1"/>
</dbReference>
<gene>
    <name evidence="10" type="ORF">R6G74_05645</name>
    <name evidence="11" type="ORF">R6P33_06160</name>
</gene>
<dbReference type="CDD" id="cd06550">
    <property type="entry name" value="TM_ABC_iron-siderophores_like"/>
    <property type="match status" value="1"/>
</dbReference>
<reference evidence="10 12" key="1">
    <citation type="submission" date="2023-10" db="EMBL/GenBank/DDBJ databases">
        <title>Whole Genome based description of the genera Actinobaculum and Actinotignum reveals a complex phylogenetic relationship within the species included in the genus Actinotignum.</title>
        <authorList>
            <person name="Jensen C.S."/>
            <person name="Dargis R."/>
            <person name="Kemp M."/>
            <person name="Christensen J.J."/>
        </authorList>
    </citation>
    <scope>NUCLEOTIDE SEQUENCE</scope>
    <source>
        <strain evidence="11 12">SLA_B089</strain>
        <strain evidence="10">SLA_B245</strain>
    </source>
</reference>
<comment type="subcellular location">
    <subcellularLocation>
        <location evidence="1">Cell membrane</location>
        <topology evidence="1">Multi-pass membrane protein</topology>
    </subcellularLocation>
</comment>
<name>A0AAW9HCU2_9ACTO</name>
<dbReference type="GeneID" id="92813787"/>
<feature type="transmembrane region" description="Helical" evidence="9">
    <location>
        <begin position="197"/>
        <end position="220"/>
    </location>
</feature>
<comment type="caution">
    <text evidence="10">The sequence shown here is derived from an EMBL/GenBank/DDBJ whole genome shotgun (WGS) entry which is preliminary data.</text>
</comment>
<feature type="transmembrane region" description="Helical" evidence="9">
    <location>
        <begin position="147"/>
        <end position="164"/>
    </location>
</feature>
<evidence type="ECO:0000256" key="4">
    <source>
        <dbReference type="ARBA" id="ARBA00022475"/>
    </source>
</evidence>
<evidence type="ECO:0000313" key="12">
    <source>
        <dbReference type="Proteomes" id="UP001284901"/>
    </source>
</evidence>
<feature type="compositionally biased region" description="Low complexity" evidence="8">
    <location>
        <begin position="37"/>
        <end position="46"/>
    </location>
</feature>
<dbReference type="GO" id="GO:0033214">
    <property type="term" value="P:siderophore-iron import into cell"/>
    <property type="evidence" value="ECO:0007669"/>
    <property type="project" value="TreeGrafter"/>
</dbReference>
<accession>A0AAW9HCU2</accession>
<keyword evidence="6 9" id="KW-1133">Transmembrane helix</keyword>
<keyword evidence="12" id="KW-1185">Reference proteome</keyword>
<dbReference type="Pfam" id="PF01032">
    <property type="entry name" value="FecCD"/>
    <property type="match status" value="1"/>
</dbReference>
<dbReference type="InterPro" id="IPR037294">
    <property type="entry name" value="ABC_BtuC-like"/>
</dbReference>
<dbReference type="RefSeq" id="WP_087071084.1">
    <property type="nucleotide sequence ID" value="NZ_CAUPFC010000006.1"/>
</dbReference>